<gene>
    <name evidence="1" type="ORF">MICPUN_63198</name>
</gene>
<dbReference type="Proteomes" id="UP000002009">
    <property type="component" value="Chromosome 12"/>
</dbReference>
<dbReference type="RefSeq" id="XP_002508991.1">
    <property type="nucleotide sequence ID" value="XM_002508945.1"/>
</dbReference>
<organism evidence="1 2">
    <name type="scientific">Micromonas commoda (strain RCC299 / NOUM17 / CCMP2709)</name>
    <name type="common">Picoplanktonic green alga</name>
    <dbReference type="NCBI Taxonomy" id="296587"/>
    <lineage>
        <taxon>Eukaryota</taxon>
        <taxon>Viridiplantae</taxon>
        <taxon>Chlorophyta</taxon>
        <taxon>Mamiellophyceae</taxon>
        <taxon>Mamiellales</taxon>
        <taxon>Mamiellaceae</taxon>
        <taxon>Micromonas</taxon>
    </lineage>
</organism>
<reference evidence="1 2" key="1">
    <citation type="journal article" date="2009" name="Science">
        <title>Green evolution and dynamic adaptations revealed by genomes of the marine picoeukaryotes Micromonas.</title>
        <authorList>
            <person name="Worden A.Z."/>
            <person name="Lee J.H."/>
            <person name="Mock T."/>
            <person name="Rouze P."/>
            <person name="Simmons M.P."/>
            <person name="Aerts A.L."/>
            <person name="Allen A.E."/>
            <person name="Cuvelier M.L."/>
            <person name="Derelle E."/>
            <person name="Everett M.V."/>
            <person name="Foulon E."/>
            <person name="Grimwood J."/>
            <person name="Gundlach H."/>
            <person name="Henrissat B."/>
            <person name="Napoli C."/>
            <person name="McDonald S.M."/>
            <person name="Parker M.S."/>
            <person name="Rombauts S."/>
            <person name="Salamov A."/>
            <person name="Von Dassow P."/>
            <person name="Badger J.H."/>
            <person name="Coutinho P.M."/>
            <person name="Demir E."/>
            <person name="Dubchak I."/>
            <person name="Gentemann C."/>
            <person name="Eikrem W."/>
            <person name="Gready J.E."/>
            <person name="John U."/>
            <person name="Lanier W."/>
            <person name="Lindquist E.A."/>
            <person name="Lucas S."/>
            <person name="Mayer K.F."/>
            <person name="Moreau H."/>
            <person name="Not F."/>
            <person name="Otillar R."/>
            <person name="Panaud O."/>
            <person name="Pangilinan J."/>
            <person name="Paulsen I."/>
            <person name="Piegu B."/>
            <person name="Poliakov A."/>
            <person name="Robbens S."/>
            <person name="Schmutz J."/>
            <person name="Toulza E."/>
            <person name="Wyss T."/>
            <person name="Zelensky A."/>
            <person name="Zhou K."/>
            <person name="Armbrust E.V."/>
            <person name="Bhattacharya D."/>
            <person name="Goodenough U.W."/>
            <person name="Van de Peer Y."/>
            <person name="Grigoriev I.V."/>
        </authorList>
    </citation>
    <scope>NUCLEOTIDE SEQUENCE [LARGE SCALE GENOMIC DNA]</scope>
    <source>
        <strain evidence="2">RCC299 / NOUM17</strain>
    </source>
</reference>
<evidence type="ECO:0000313" key="2">
    <source>
        <dbReference type="Proteomes" id="UP000002009"/>
    </source>
</evidence>
<keyword evidence="2" id="KW-1185">Reference proteome</keyword>
<dbReference type="KEGG" id="mis:MICPUN_63198"/>
<evidence type="ECO:0000313" key="1">
    <source>
        <dbReference type="EMBL" id="ACO70249.1"/>
    </source>
</evidence>
<dbReference type="InParanoid" id="C1FIW6"/>
<dbReference type="EMBL" id="CP001577">
    <property type="protein sequence ID" value="ACO70249.1"/>
    <property type="molecule type" value="Genomic_DNA"/>
</dbReference>
<dbReference type="OrthoDB" id="10542535at2759"/>
<protein>
    <submittedName>
        <fullName evidence="1">Uncharacterized protein</fullName>
    </submittedName>
</protein>
<proteinExistence type="predicted"/>
<dbReference type="GeneID" id="8248117"/>
<dbReference type="AlphaFoldDB" id="C1FIW6"/>
<sequence length="204" mass="22938">MSSRGHRQPLRIGIRAVASTYTDIEALWQKVDFGRERAKTSMEWETLKESCWYAAYDAPFHGVPSGPYMGGRVADMNAHITRRHHDFLVRSRRALCGHTVTPEEFADTLARVSSVLGVGLRVAVQCVFEEPTILAMDTSELIRTMVELRRQHEDEDLVTLVISQPALLGRAVECEPDGHEAAAADDVFGYPTRVDNYMLYGGQW</sequence>
<accession>C1FIW6</accession>
<name>C1FIW6_MICCC</name>